<dbReference type="Proteomes" id="UP001374535">
    <property type="component" value="Chromosome 6"/>
</dbReference>
<evidence type="ECO:0000313" key="1">
    <source>
        <dbReference type="EMBL" id="WVZ04820.1"/>
    </source>
</evidence>
<name>A0AAQ3N8E5_VIGMU</name>
<sequence>MANGMVSKSVSHEKLLQLGRLDINAIHLDVSDNGLEELVLCIGKAAFGRKYCYWRFLQENYRQMKHLKGHEWQQPVIPPLSGVGGFRCSVKPASRSAIHFRTQETQAFAQDPPASCNQMPNPVMPQYYPTIVMPSLESQAGITQLGELTFLSDIYKDFVYLCFGQCGICEHRD</sequence>
<evidence type="ECO:0000313" key="2">
    <source>
        <dbReference type="Proteomes" id="UP001374535"/>
    </source>
</evidence>
<accession>A0AAQ3N8E5</accession>
<dbReference type="AlphaFoldDB" id="A0AAQ3N8E5"/>
<gene>
    <name evidence="1" type="ORF">V8G54_018166</name>
</gene>
<dbReference type="EMBL" id="CP144695">
    <property type="protein sequence ID" value="WVZ04820.1"/>
    <property type="molecule type" value="Genomic_DNA"/>
</dbReference>
<proteinExistence type="predicted"/>
<organism evidence="1 2">
    <name type="scientific">Vigna mungo</name>
    <name type="common">Black gram</name>
    <name type="synonym">Phaseolus mungo</name>
    <dbReference type="NCBI Taxonomy" id="3915"/>
    <lineage>
        <taxon>Eukaryota</taxon>
        <taxon>Viridiplantae</taxon>
        <taxon>Streptophyta</taxon>
        <taxon>Embryophyta</taxon>
        <taxon>Tracheophyta</taxon>
        <taxon>Spermatophyta</taxon>
        <taxon>Magnoliopsida</taxon>
        <taxon>eudicotyledons</taxon>
        <taxon>Gunneridae</taxon>
        <taxon>Pentapetalae</taxon>
        <taxon>rosids</taxon>
        <taxon>fabids</taxon>
        <taxon>Fabales</taxon>
        <taxon>Fabaceae</taxon>
        <taxon>Papilionoideae</taxon>
        <taxon>50 kb inversion clade</taxon>
        <taxon>NPAAA clade</taxon>
        <taxon>indigoferoid/millettioid clade</taxon>
        <taxon>Phaseoleae</taxon>
        <taxon>Vigna</taxon>
    </lineage>
</organism>
<reference evidence="1 2" key="1">
    <citation type="journal article" date="2023" name="Life. Sci Alliance">
        <title>Evolutionary insights into 3D genome organization and epigenetic landscape of Vigna mungo.</title>
        <authorList>
            <person name="Junaid A."/>
            <person name="Singh B."/>
            <person name="Bhatia S."/>
        </authorList>
    </citation>
    <scope>NUCLEOTIDE SEQUENCE [LARGE SCALE GENOMIC DNA]</scope>
    <source>
        <strain evidence="1">Urdbean</strain>
    </source>
</reference>
<dbReference type="AntiFam" id="ANF00039">
    <property type="entry name" value="Antisense to SRP RNA"/>
</dbReference>
<keyword evidence="2" id="KW-1185">Reference proteome</keyword>
<protein>
    <submittedName>
        <fullName evidence="1">Uncharacterized protein</fullName>
    </submittedName>
</protein>